<protein>
    <submittedName>
        <fullName evidence="13">Uncharacterized protein</fullName>
    </submittedName>
</protein>
<dbReference type="AlphaFoldDB" id="A0A177WXZ3"/>
<feature type="short sequence motif" description="Cx2C motif 1" evidence="10">
    <location>
        <begin position="300"/>
        <end position="303"/>
    </location>
</feature>
<comment type="similarity">
    <text evidence="2 10">Belongs to the anamorsin family.</text>
</comment>
<dbReference type="VEuPathDB" id="FungiDB:BDEG_27717"/>
<dbReference type="GO" id="GO:0005758">
    <property type="term" value="C:mitochondrial intermembrane space"/>
    <property type="evidence" value="ECO:0007669"/>
    <property type="project" value="UniProtKB-SubCell"/>
</dbReference>
<evidence type="ECO:0000313" key="13">
    <source>
        <dbReference type="EMBL" id="OAJ44495.1"/>
    </source>
</evidence>
<evidence type="ECO:0000259" key="11">
    <source>
        <dbReference type="Pfam" id="PF05093"/>
    </source>
</evidence>
<evidence type="ECO:0000256" key="7">
    <source>
        <dbReference type="ARBA" id="ARBA00023004"/>
    </source>
</evidence>
<keyword evidence="3 10" id="KW-0004">4Fe-4S</keyword>
<evidence type="ECO:0000256" key="9">
    <source>
        <dbReference type="ARBA" id="ARBA00023128"/>
    </source>
</evidence>
<comment type="domain">
    <text evidence="10">The C-terminal domain binds 2 Fe-S clusters but is otherwise mostly in an intrinsically disordered conformation.</text>
</comment>
<dbReference type="PANTHER" id="PTHR13273:SF14">
    <property type="entry name" value="ANAMORSIN"/>
    <property type="match status" value="1"/>
</dbReference>
<feature type="binding site" evidence="10">
    <location>
        <position position="261"/>
    </location>
    <ligand>
        <name>[2Fe-2S] cluster</name>
        <dbReference type="ChEBI" id="CHEBI:190135"/>
    </ligand>
</feature>
<dbReference type="OrthoDB" id="311633at2759"/>
<comment type="subcellular location">
    <subcellularLocation>
        <location evidence="10">Cytoplasm</location>
    </subcellularLocation>
    <subcellularLocation>
        <location evidence="10">Mitochondrion intermembrane space</location>
    </subcellularLocation>
</comment>
<feature type="binding site" evidence="10">
    <location>
        <position position="314"/>
    </location>
    <ligand>
        <name>[4Fe-4S] cluster</name>
        <dbReference type="ChEBI" id="CHEBI:49883"/>
    </ligand>
</feature>
<dbReference type="Pfam" id="PF20922">
    <property type="entry name" value="Anamorsin_N"/>
    <property type="match status" value="1"/>
</dbReference>
<dbReference type="Proteomes" id="UP000077115">
    <property type="component" value="Unassembled WGS sequence"/>
</dbReference>
<feature type="binding site" evidence="10">
    <location>
        <position position="266"/>
    </location>
    <ligand>
        <name>[2Fe-2S] cluster</name>
        <dbReference type="ChEBI" id="CHEBI:190135"/>
    </ligand>
</feature>
<dbReference type="InterPro" id="IPR049011">
    <property type="entry name" value="Anamorsin_N_metazoan"/>
</dbReference>
<evidence type="ECO:0000256" key="4">
    <source>
        <dbReference type="ARBA" id="ARBA00022490"/>
    </source>
</evidence>
<comment type="caution">
    <text evidence="10">Lacks conserved residue(s) required for the propagation of feature annotation.</text>
</comment>
<keyword evidence="9 10" id="KW-0496">Mitochondrion</keyword>
<dbReference type="GO" id="GO:0051539">
    <property type="term" value="F:4 iron, 4 sulfur cluster binding"/>
    <property type="evidence" value="ECO:0007669"/>
    <property type="project" value="UniProtKB-KW"/>
</dbReference>
<evidence type="ECO:0000256" key="8">
    <source>
        <dbReference type="ARBA" id="ARBA00023014"/>
    </source>
</evidence>
<keyword evidence="4 10" id="KW-0963">Cytoplasm</keyword>
<dbReference type="Gene3D" id="3.40.50.150">
    <property type="entry name" value="Vaccinia Virus protein VP39"/>
    <property type="match status" value="1"/>
</dbReference>
<dbReference type="GO" id="GO:0016226">
    <property type="term" value="P:iron-sulfur cluster assembly"/>
    <property type="evidence" value="ECO:0007669"/>
    <property type="project" value="UniProtKB-UniRule"/>
</dbReference>
<accession>A0A177WXZ3</accession>
<comment type="cofactor">
    <cofactor evidence="10">
        <name>[2Fe-2S] cluster</name>
        <dbReference type="ChEBI" id="CHEBI:190135"/>
    </cofactor>
</comment>
<evidence type="ECO:0000259" key="12">
    <source>
        <dbReference type="Pfam" id="PF20922"/>
    </source>
</evidence>
<comment type="domain">
    <text evidence="10">The twin Cx2C motifs are involved in the recognition by the mitochondrial MIA40-ERV1 disulfide relay system. The formation of 2 disulfide bonds in the Cx2C motifs through dithiol/disulfide exchange reactions effectively traps the protein in the mitochondrial intermembrane space.</text>
</comment>
<dbReference type="STRING" id="403673.A0A177WXZ3"/>
<keyword evidence="6 10" id="KW-0479">Metal-binding</keyword>
<feature type="short sequence motif" description="Cx2C motif 2" evidence="10">
    <location>
        <begin position="311"/>
        <end position="314"/>
    </location>
</feature>
<dbReference type="InterPro" id="IPR007785">
    <property type="entry name" value="Anamorsin"/>
</dbReference>
<sequence>MDKIKHGQSVLLIGNPAAQAEALQLAQSSLTSKVSTTGKVSFEQLDRIPLVNLASSSFHAIVTGSVVPTAYTHSNLVLSKFAKTLAPSGILILTEPVLIDSLAVISIESALHNQRMPFRTERSLLSDLKVNGFINPQLVSSLNVDDDTVRLWASQCWGVGEDSMAQTIDLLLGKVVLVTFSVAKPAYELGAAAPLRFGKKNTTAPAVTKSSNASVWIVSANDDDDPIANQDLEDEDMLLDQDDLKLPSTKAVDCSTKKKACKDCSCGRAEMEALDEASDMVAKITVTTPLKTVTAPVSSCGSCYLGDAFRCSSCPYIGMPAFKPGEKIQLGGNLLKDDIQAL</sequence>
<name>A0A177WXZ3_BATDL</name>
<comment type="domain">
    <text evidence="10">The N-terminal domain has structural similarity with S-adenosyl-L-methionine-dependent methyltransferases, but does not bind S-adenosyl-L-methionine. It is required for correct assembly of the 2 Fe-S clusters.</text>
</comment>
<feature type="binding site" evidence="10">
    <location>
        <position position="254"/>
    </location>
    <ligand>
        <name>[2Fe-2S] cluster</name>
        <dbReference type="ChEBI" id="CHEBI:190135"/>
    </ligand>
</feature>
<dbReference type="GO" id="GO:0051537">
    <property type="term" value="F:2 iron, 2 sulfur cluster binding"/>
    <property type="evidence" value="ECO:0007669"/>
    <property type="project" value="UniProtKB-UniRule"/>
</dbReference>
<evidence type="ECO:0000256" key="1">
    <source>
        <dbReference type="ARBA" id="ARBA00001966"/>
    </source>
</evidence>
<evidence type="ECO:0000256" key="2">
    <source>
        <dbReference type="ARBA" id="ARBA00008169"/>
    </source>
</evidence>
<gene>
    <name evidence="13" type="ORF">BDEG_27717</name>
</gene>
<keyword evidence="8 10" id="KW-0411">Iron-sulfur</keyword>
<reference evidence="13 14" key="2">
    <citation type="submission" date="2016-05" db="EMBL/GenBank/DDBJ databases">
        <title>Lineage-specific infection strategies underlie the spectrum of fungal disease in amphibians.</title>
        <authorList>
            <person name="Cuomo C.A."/>
            <person name="Farrer R.A."/>
            <person name="James T."/>
            <person name="Longcore J."/>
            <person name="Birren B."/>
        </authorList>
    </citation>
    <scope>NUCLEOTIDE SEQUENCE [LARGE SCALE GENOMIC DNA]</scope>
    <source>
        <strain evidence="13 14">JEL423</strain>
    </source>
</reference>
<keyword evidence="7 10" id="KW-0408">Iron</keyword>
<comment type="cofactor">
    <cofactor evidence="1 10">
        <name>[4Fe-4S] cluster</name>
        <dbReference type="ChEBI" id="CHEBI:49883"/>
    </cofactor>
</comment>
<feature type="domain" description="Anamorsin N-terminal" evidence="12">
    <location>
        <begin position="7"/>
        <end position="191"/>
    </location>
</feature>
<dbReference type="InterPro" id="IPR046408">
    <property type="entry name" value="CIAPIN1"/>
</dbReference>
<feature type="domain" description="Anamorsin C-terminal" evidence="11">
    <location>
        <begin position="254"/>
        <end position="330"/>
    </location>
</feature>
<feature type="binding site" evidence="10">
    <location>
        <position position="300"/>
    </location>
    <ligand>
        <name>[4Fe-4S] cluster</name>
        <dbReference type="ChEBI" id="CHEBI:49883"/>
    </ligand>
</feature>
<evidence type="ECO:0000256" key="3">
    <source>
        <dbReference type="ARBA" id="ARBA00022485"/>
    </source>
</evidence>
<reference evidence="13 14" key="1">
    <citation type="submission" date="2006-10" db="EMBL/GenBank/DDBJ databases">
        <title>The Genome Sequence of Batrachochytrium dendrobatidis JEL423.</title>
        <authorList>
            <consortium name="The Broad Institute Genome Sequencing Platform"/>
            <person name="Birren B."/>
            <person name="Lander E."/>
            <person name="Galagan J."/>
            <person name="Cuomo C."/>
            <person name="Devon K."/>
            <person name="Jaffe D."/>
            <person name="Butler J."/>
            <person name="Alvarez P."/>
            <person name="Gnerre S."/>
            <person name="Grabherr M."/>
            <person name="Kleber M."/>
            <person name="Mauceli E."/>
            <person name="Brockman W."/>
            <person name="Young S."/>
            <person name="LaButti K."/>
            <person name="Sykes S."/>
            <person name="DeCaprio D."/>
            <person name="Crawford M."/>
            <person name="Koehrsen M."/>
            <person name="Engels R."/>
            <person name="Montgomery P."/>
            <person name="Pearson M."/>
            <person name="Howarth C."/>
            <person name="Larson L."/>
            <person name="White J."/>
            <person name="O'Leary S."/>
            <person name="Kodira C."/>
            <person name="Zeng Q."/>
            <person name="Yandava C."/>
            <person name="Alvarado L."/>
            <person name="Longcore J."/>
            <person name="James T."/>
        </authorList>
    </citation>
    <scope>NUCLEOTIDE SEQUENCE [LARGE SCALE GENOMIC DNA]</scope>
    <source>
        <strain evidence="13 14">JEL423</strain>
    </source>
</reference>
<evidence type="ECO:0000313" key="14">
    <source>
        <dbReference type="Proteomes" id="UP000077115"/>
    </source>
</evidence>
<proteinExistence type="inferred from homology"/>
<dbReference type="EMBL" id="DS022312">
    <property type="protein sequence ID" value="OAJ44495.1"/>
    <property type="molecule type" value="Genomic_DNA"/>
</dbReference>
<evidence type="ECO:0000256" key="5">
    <source>
        <dbReference type="ARBA" id="ARBA00022714"/>
    </source>
</evidence>
<evidence type="ECO:0000256" key="10">
    <source>
        <dbReference type="HAMAP-Rule" id="MF_03115"/>
    </source>
</evidence>
<keyword evidence="5 10" id="KW-0001">2Fe-2S</keyword>
<dbReference type="eggNOG" id="KOG4020">
    <property type="taxonomic scope" value="Eukaryota"/>
</dbReference>
<feature type="binding site" evidence="10">
    <location>
        <position position="264"/>
    </location>
    <ligand>
        <name>[2Fe-2S] cluster</name>
        <dbReference type="ChEBI" id="CHEBI:190135"/>
    </ligand>
</feature>
<dbReference type="InterPro" id="IPR029063">
    <property type="entry name" value="SAM-dependent_MTases_sf"/>
</dbReference>
<dbReference type="GO" id="GO:0009055">
    <property type="term" value="F:electron transfer activity"/>
    <property type="evidence" value="ECO:0007669"/>
    <property type="project" value="UniProtKB-UniRule"/>
</dbReference>
<dbReference type="HAMAP" id="MF_03115">
    <property type="entry name" value="Anamorsin"/>
    <property type="match status" value="1"/>
</dbReference>
<dbReference type="PANTHER" id="PTHR13273">
    <property type="entry name" value="ANAMORSIN"/>
    <property type="match status" value="1"/>
</dbReference>
<feature type="region of interest" description="Fe-S binding site B" evidence="10">
    <location>
        <begin position="300"/>
        <end position="314"/>
    </location>
</feature>
<organism evidence="13 14">
    <name type="scientific">Batrachochytrium dendrobatidis (strain JEL423)</name>
    <dbReference type="NCBI Taxonomy" id="403673"/>
    <lineage>
        <taxon>Eukaryota</taxon>
        <taxon>Fungi</taxon>
        <taxon>Fungi incertae sedis</taxon>
        <taxon>Chytridiomycota</taxon>
        <taxon>Chytridiomycota incertae sedis</taxon>
        <taxon>Chytridiomycetes</taxon>
        <taxon>Rhizophydiales</taxon>
        <taxon>Rhizophydiales incertae sedis</taxon>
        <taxon>Batrachochytrium</taxon>
    </lineage>
</organism>
<evidence type="ECO:0000256" key="6">
    <source>
        <dbReference type="ARBA" id="ARBA00022723"/>
    </source>
</evidence>
<dbReference type="Pfam" id="PF05093">
    <property type="entry name" value="CIAPIN1"/>
    <property type="match status" value="1"/>
</dbReference>
<dbReference type="GO" id="GO:0046872">
    <property type="term" value="F:metal ion binding"/>
    <property type="evidence" value="ECO:0007669"/>
    <property type="project" value="UniProtKB-KW"/>
</dbReference>
<feature type="binding site" evidence="10">
    <location>
        <position position="303"/>
    </location>
    <ligand>
        <name>[4Fe-4S] cluster</name>
        <dbReference type="ChEBI" id="CHEBI:49883"/>
    </ligand>
</feature>
<feature type="binding site" evidence="10">
    <location>
        <position position="311"/>
    </location>
    <ligand>
        <name>[4Fe-4S] cluster</name>
        <dbReference type="ChEBI" id="CHEBI:49883"/>
    </ligand>
</feature>